<dbReference type="GO" id="GO:0005737">
    <property type="term" value="C:cytoplasm"/>
    <property type="evidence" value="ECO:0007669"/>
    <property type="project" value="UniProtKB-ARBA"/>
</dbReference>
<dbReference type="PROSITE" id="PS00444">
    <property type="entry name" value="POLYPRENYL_SYNTHASE_2"/>
    <property type="match status" value="1"/>
</dbReference>
<dbReference type="SFLD" id="SFLDS00005">
    <property type="entry name" value="Isoprenoid_Synthase_Type_I"/>
    <property type="match status" value="1"/>
</dbReference>
<evidence type="ECO:0000256" key="4">
    <source>
        <dbReference type="ARBA" id="ARBA00022723"/>
    </source>
</evidence>
<dbReference type="SFLD" id="SFLDG01017">
    <property type="entry name" value="Polyprenyl_Transferase_Like"/>
    <property type="match status" value="1"/>
</dbReference>
<dbReference type="EMBL" id="JACETM010000047">
    <property type="protein sequence ID" value="MBA4724331.1"/>
    <property type="molecule type" value="Genomic_DNA"/>
</dbReference>
<dbReference type="InterPro" id="IPR033749">
    <property type="entry name" value="Polyprenyl_synt_CS"/>
</dbReference>
<evidence type="ECO:0000256" key="6">
    <source>
        <dbReference type="ARBA" id="ARBA00023229"/>
    </source>
</evidence>
<dbReference type="Gene3D" id="1.10.600.10">
    <property type="entry name" value="Farnesyl Diphosphate Synthase"/>
    <property type="match status" value="1"/>
</dbReference>
<dbReference type="Pfam" id="PF00348">
    <property type="entry name" value="polyprenyl_synt"/>
    <property type="match status" value="1"/>
</dbReference>
<dbReference type="NCBIfam" id="NF045485">
    <property type="entry name" value="FPPsyn"/>
    <property type="match status" value="1"/>
</dbReference>
<evidence type="ECO:0000313" key="8">
    <source>
        <dbReference type="EMBL" id="MBA4724331.1"/>
    </source>
</evidence>
<evidence type="ECO:0000313" key="9">
    <source>
        <dbReference type="Proteomes" id="UP000585327"/>
    </source>
</evidence>
<proteinExistence type="inferred from homology"/>
<sequence length="279" mass="30603">MLKDFLQFVQTKVSLNTENLIGNSNEIEKSMAHTSLASSKMIRAALLVASGKLNTNIHESSLITLASAVEMMHSYSLIHDDLPCMDDDDFRRSKPSNHIVFGEANAVLAGDALQALAFETIVDDKLLSDEQKIQSIKILSSACGKNGMIYGQHLDIENEENADLDINELDYIHNLKTGRLIESSIFLGQVGSSLSEIDSKRLNEFSANIGLAFQIKDDVLDITSSSETLGKSALSDKKNNKSTYVNIVGVDSSVNRYNSLIKDAIITLDKISFDSESHN</sequence>
<evidence type="ECO:0000256" key="3">
    <source>
        <dbReference type="ARBA" id="ARBA00022679"/>
    </source>
</evidence>
<evidence type="ECO:0000256" key="5">
    <source>
        <dbReference type="ARBA" id="ARBA00022842"/>
    </source>
</evidence>
<comment type="cofactor">
    <cofactor evidence="1">
        <name>Mg(2+)</name>
        <dbReference type="ChEBI" id="CHEBI:18420"/>
    </cofactor>
</comment>
<accession>A0A838YSN7</accession>
<evidence type="ECO:0000256" key="1">
    <source>
        <dbReference type="ARBA" id="ARBA00001946"/>
    </source>
</evidence>
<evidence type="ECO:0000256" key="2">
    <source>
        <dbReference type="ARBA" id="ARBA00006706"/>
    </source>
</evidence>
<dbReference type="InterPro" id="IPR053378">
    <property type="entry name" value="Prenyl_diphosphate_synthase"/>
</dbReference>
<dbReference type="InterPro" id="IPR008949">
    <property type="entry name" value="Isoprenoid_synthase_dom_sf"/>
</dbReference>
<protein>
    <submittedName>
        <fullName evidence="8">Polyprenyl synthetase family protein</fullName>
    </submittedName>
</protein>
<dbReference type="FunFam" id="1.10.600.10:FF:000001">
    <property type="entry name" value="Geranylgeranyl diphosphate synthase"/>
    <property type="match status" value="1"/>
</dbReference>
<keyword evidence="6" id="KW-0414">Isoprene biosynthesis</keyword>
<feature type="non-terminal residue" evidence="8">
    <location>
        <position position="279"/>
    </location>
</feature>
<name>A0A838YSN7_9GAMM</name>
<evidence type="ECO:0000256" key="7">
    <source>
        <dbReference type="RuleBase" id="RU004466"/>
    </source>
</evidence>
<dbReference type="PANTHER" id="PTHR43281">
    <property type="entry name" value="FARNESYL DIPHOSPHATE SYNTHASE"/>
    <property type="match status" value="1"/>
</dbReference>
<dbReference type="AlphaFoldDB" id="A0A838YSN7"/>
<dbReference type="Proteomes" id="UP000585327">
    <property type="component" value="Unassembled WGS sequence"/>
</dbReference>
<reference evidence="8 9" key="1">
    <citation type="submission" date="2020-06" db="EMBL/GenBank/DDBJ databases">
        <title>Dysbiosis in marine aquaculture revealed through microbiome analysis: reverse ecology for environmental sustainability.</title>
        <authorList>
            <person name="Haro-Moreno J.M."/>
            <person name="Coutinho F.H."/>
            <person name="Zaragoza-Solas A."/>
            <person name="Picazo A."/>
            <person name="Almagro-Moreno S."/>
            <person name="Lopez-Perez M."/>
        </authorList>
    </citation>
    <scope>NUCLEOTIDE SEQUENCE [LARGE SCALE GENOMIC DNA]</scope>
    <source>
        <strain evidence="8">MCMED-G42</strain>
    </source>
</reference>
<comment type="caution">
    <text evidence="8">The sequence shown here is derived from an EMBL/GenBank/DDBJ whole genome shotgun (WGS) entry which is preliminary data.</text>
</comment>
<keyword evidence="3 7" id="KW-0808">Transferase</keyword>
<comment type="similarity">
    <text evidence="2 7">Belongs to the FPP/GGPP synthase family.</text>
</comment>
<dbReference type="GO" id="GO:0016114">
    <property type="term" value="P:terpenoid biosynthetic process"/>
    <property type="evidence" value="ECO:0007669"/>
    <property type="project" value="UniProtKB-ARBA"/>
</dbReference>
<gene>
    <name evidence="8" type="ORF">H2021_03835</name>
</gene>
<dbReference type="CDD" id="cd00685">
    <property type="entry name" value="Trans_IPPS_HT"/>
    <property type="match status" value="1"/>
</dbReference>
<dbReference type="GO" id="GO:0004659">
    <property type="term" value="F:prenyltransferase activity"/>
    <property type="evidence" value="ECO:0007669"/>
    <property type="project" value="InterPro"/>
</dbReference>
<organism evidence="8 9">
    <name type="scientific">SAR86 cluster bacterium</name>
    <dbReference type="NCBI Taxonomy" id="2030880"/>
    <lineage>
        <taxon>Bacteria</taxon>
        <taxon>Pseudomonadati</taxon>
        <taxon>Pseudomonadota</taxon>
        <taxon>Gammaproteobacteria</taxon>
        <taxon>SAR86 cluster</taxon>
    </lineage>
</organism>
<dbReference type="GO" id="GO:0008654">
    <property type="term" value="P:phospholipid biosynthetic process"/>
    <property type="evidence" value="ECO:0007669"/>
    <property type="project" value="UniProtKB-ARBA"/>
</dbReference>
<dbReference type="SUPFAM" id="SSF48576">
    <property type="entry name" value="Terpenoid synthases"/>
    <property type="match status" value="1"/>
</dbReference>
<keyword evidence="4" id="KW-0479">Metal-binding</keyword>
<dbReference type="PANTHER" id="PTHR43281:SF1">
    <property type="entry name" value="FARNESYL DIPHOSPHATE SYNTHASE"/>
    <property type="match status" value="1"/>
</dbReference>
<dbReference type="GO" id="GO:0046872">
    <property type="term" value="F:metal ion binding"/>
    <property type="evidence" value="ECO:0007669"/>
    <property type="project" value="UniProtKB-KW"/>
</dbReference>
<dbReference type="InterPro" id="IPR000092">
    <property type="entry name" value="Polyprenyl_synt"/>
</dbReference>
<keyword evidence="5" id="KW-0460">Magnesium</keyword>